<evidence type="ECO:0000313" key="1">
    <source>
        <dbReference type="EMBL" id="ABQ19200.1"/>
    </source>
</evidence>
<evidence type="ECO:0000313" key="2">
    <source>
        <dbReference type="Proteomes" id="UP000000249"/>
    </source>
</evidence>
<dbReference type="KEGG" id="vco:VC0395_1110"/>
<dbReference type="AlphaFoldDB" id="A0A0H3AFZ0"/>
<dbReference type="EMBL" id="CP000626">
    <property type="protein sequence ID" value="ABQ19200.1"/>
    <property type="molecule type" value="Genomic_DNA"/>
</dbReference>
<gene>
    <name evidence="1" type="ordered locus">VC0395_1110</name>
</gene>
<accession>A0A0H3AFZ0</accession>
<protein>
    <submittedName>
        <fullName evidence="1">Uncharacterized protein</fullName>
    </submittedName>
</protein>
<organism evidence="1 2">
    <name type="scientific">Vibrio cholerae serotype O1 (strain ATCC 39541 / Classical Ogawa 395 / O395)</name>
    <dbReference type="NCBI Taxonomy" id="345073"/>
    <lineage>
        <taxon>Bacteria</taxon>
        <taxon>Pseudomonadati</taxon>
        <taxon>Pseudomonadota</taxon>
        <taxon>Gammaproteobacteria</taxon>
        <taxon>Vibrionales</taxon>
        <taxon>Vibrionaceae</taxon>
        <taxon>Vibrio</taxon>
    </lineage>
</organism>
<proteinExistence type="predicted"/>
<reference evidence="1 2" key="1">
    <citation type="submission" date="2007-03" db="EMBL/GenBank/DDBJ databases">
        <authorList>
            <person name="Heidelberg J."/>
        </authorList>
    </citation>
    <scope>NUCLEOTIDE SEQUENCE [LARGE SCALE GENOMIC DNA]</scope>
    <source>
        <strain evidence="2">ATCC 39541 / Classical Ogawa 395 / O395</strain>
    </source>
</reference>
<dbReference type="Proteomes" id="UP000000249">
    <property type="component" value="Chromosome 2"/>
</dbReference>
<sequence length="39" mass="4434">MSMLIGMRLMGMSSLNSNTRVFGIRAHSSKAKNEWKSIY</sequence>
<name>A0A0H3AFZ0_VIBC3</name>